<dbReference type="PRINTS" id="PR00546">
    <property type="entry name" value="THYROIDHORMR"/>
</dbReference>
<dbReference type="GO" id="GO:0030154">
    <property type="term" value="P:cell differentiation"/>
    <property type="evidence" value="ECO:0007669"/>
    <property type="project" value="TreeGrafter"/>
</dbReference>
<dbReference type="SUPFAM" id="SSF57716">
    <property type="entry name" value="Glucocorticoid receptor-like (DNA-binding domain)"/>
    <property type="match status" value="1"/>
</dbReference>
<evidence type="ECO:0000256" key="10">
    <source>
        <dbReference type="ARBA" id="ARBA00023242"/>
    </source>
</evidence>
<evidence type="ECO:0000256" key="9">
    <source>
        <dbReference type="ARBA" id="ARBA00023170"/>
    </source>
</evidence>
<dbReference type="PANTHER" id="PTHR24082:SF330">
    <property type="entry name" value="THYROID HORMONE RECEPTOR BETA"/>
    <property type="match status" value="1"/>
</dbReference>
<dbReference type="SUPFAM" id="SSF48508">
    <property type="entry name" value="Nuclear receptor ligand-binding domain"/>
    <property type="match status" value="1"/>
</dbReference>
<keyword evidence="6" id="KW-0805">Transcription regulation</keyword>
<dbReference type="GO" id="GO:0045944">
    <property type="term" value="P:positive regulation of transcription by RNA polymerase II"/>
    <property type="evidence" value="ECO:0007669"/>
    <property type="project" value="TreeGrafter"/>
</dbReference>
<comment type="similarity">
    <text evidence="2">Belongs to the nuclear hormone receptor family.</text>
</comment>
<keyword evidence="10" id="KW-0539">Nucleus</keyword>
<evidence type="ECO:0000256" key="3">
    <source>
        <dbReference type="ARBA" id="ARBA00022723"/>
    </source>
</evidence>
<dbReference type="Gene3D" id="1.10.565.10">
    <property type="entry name" value="Retinoid X Receptor"/>
    <property type="match status" value="1"/>
</dbReference>
<dbReference type="EMBL" id="CAJFDH010000001">
    <property type="protein sequence ID" value="CAD5206312.1"/>
    <property type="molecule type" value="Genomic_DNA"/>
</dbReference>
<evidence type="ECO:0000259" key="11">
    <source>
        <dbReference type="PROSITE" id="PS51030"/>
    </source>
</evidence>
<keyword evidence="8" id="KW-0804">Transcription</keyword>
<keyword evidence="5" id="KW-0862">Zinc</keyword>
<dbReference type="InterPro" id="IPR001728">
    <property type="entry name" value="ThyrH_rcpt"/>
</dbReference>
<dbReference type="InterPro" id="IPR035500">
    <property type="entry name" value="NHR-like_dom_sf"/>
</dbReference>
<dbReference type="GO" id="GO:0004879">
    <property type="term" value="F:nuclear receptor activity"/>
    <property type="evidence" value="ECO:0007669"/>
    <property type="project" value="InterPro"/>
</dbReference>
<evidence type="ECO:0000256" key="1">
    <source>
        <dbReference type="ARBA" id="ARBA00004123"/>
    </source>
</evidence>
<gene>
    <name evidence="12" type="ORF">BOKJ2_LOCUS996</name>
</gene>
<evidence type="ECO:0000256" key="2">
    <source>
        <dbReference type="ARBA" id="ARBA00005993"/>
    </source>
</evidence>
<evidence type="ECO:0000256" key="6">
    <source>
        <dbReference type="ARBA" id="ARBA00023015"/>
    </source>
</evidence>
<dbReference type="PRINTS" id="PR00047">
    <property type="entry name" value="STROIDFINGER"/>
</dbReference>
<dbReference type="GO" id="GO:0005634">
    <property type="term" value="C:nucleus"/>
    <property type="evidence" value="ECO:0007669"/>
    <property type="project" value="UniProtKB-SubCell"/>
</dbReference>
<dbReference type="GO" id="GO:0048384">
    <property type="term" value="P:retinoic acid receptor signaling pathway"/>
    <property type="evidence" value="ECO:0007669"/>
    <property type="project" value="TreeGrafter"/>
</dbReference>
<dbReference type="AlphaFoldDB" id="A0A811JSP5"/>
<dbReference type="SMART" id="SM00399">
    <property type="entry name" value="ZnF_C4"/>
    <property type="match status" value="1"/>
</dbReference>
<evidence type="ECO:0000256" key="5">
    <source>
        <dbReference type="ARBA" id="ARBA00022833"/>
    </source>
</evidence>
<dbReference type="GO" id="GO:0000122">
    <property type="term" value="P:negative regulation of transcription by RNA polymerase II"/>
    <property type="evidence" value="ECO:0007669"/>
    <property type="project" value="TreeGrafter"/>
</dbReference>
<keyword evidence="4" id="KW-0863">Zinc-finger</keyword>
<keyword evidence="9" id="KW-0675">Receptor</keyword>
<dbReference type="Gene3D" id="3.30.50.10">
    <property type="entry name" value="Erythroid Transcription Factor GATA-1, subunit A"/>
    <property type="match status" value="1"/>
</dbReference>
<dbReference type="FunFam" id="3.30.50.10:FF:000030">
    <property type="entry name" value="Nuclear Hormone Receptor family"/>
    <property type="match status" value="1"/>
</dbReference>
<sequence length="364" mass="41652">MVMSKELSPKQKGICQVCGDQATGIHYQAITCEGCKGFFRRTVQNKIEYSCKNQGNCVINKEARVKCQKCRYTKCLTVMKTDLVMEPAERKAKRELIERNRQCREVERHLSDSEFIGIYPLTSESENLMNGLAKNYYQCLVTELALGEDFKYKDLGEQTATLLVTMFNRCIRFCSTVEGIEQLSKVYIMKQCYARLDVELLDLFTRVDVAQRTVTKRSVSEGDIVSIVKLDSLGFSPVLVDDFLQVTRYFQRLQMDDQQLALLASLMLLEKGDLAGCYSNPQVTTFLQTCESICSQEQNDSSEVEKTLNSVLISYLDFGCNNIDRRAVYTYPDMMAVKQRLYEFVELHGKMLLDYPCSLAHLLS</sequence>
<accession>A0A811JSP5</accession>
<evidence type="ECO:0000256" key="7">
    <source>
        <dbReference type="ARBA" id="ARBA00023125"/>
    </source>
</evidence>
<dbReference type="Proteomes" id="UP000783686">
    <property type="component" value="Unassembled WGS sequence"/>
</dbReference>
<dbReference type="PANTHER" id="PTHR24082">
    <property type="entry name" value="NUCLEAR HORMONE RECEPTOR"/>
    <property type="match status" value="1"/>
</dbReference>
<organism evidence="12 13">
    <name type="scientific">Bursaphelenchus okinawaensis</name>
    <dbReference type="NCBI Taxonomy" id="465554"/>
    <lineage>
        <taxon>Eukaryota</taxon>
        <taxon>Metazoa</taxon>
        <taxon>Ecdysozoa</taxon>
        <taxon>Nematoda</taxon>
        <taxon>Chromadorea</taxon>
        <taxon>Rhabditida</taxon>
        <taxon>Tylenchina</taxon>
        <taxon>Tylenchomorpha</taxon>
        <taxon>Aphelenchoidea</taxon>
        <taxon>Aphelenchoididae</taxon>
        <taxon>Bursaphelenchus</taxon>
    </lineage>
</organism>
<comment type="caution">
    <text evidence="12">The sequence shown here is derived from an EMBL/GenBank/DDBJ whole genome shotgun (WGS) entry which is preliminary data.</text>
</comment>
<comment type="subcellular location">
    <subcellularLocation>
        <location evidence="1">Nucleus</location>
    </subcellularLocation>
</comment>
<dbReference type="Pfam" id="PF00105">
    <property type="entry name" value="zf-C4"/>
    <property type="match status" value="1"/>
</dbReference>
<dbReference type="InterPro" id="IPR001628">
    <property type="entry name" value="Znf_hrmn_rcpt"/>
</dbReference>
<feature type="domain" description="Nuclear receptor" evidence="11">
    <location>
        <begin position="12"/>
        <end position="90"/>
    </location>
</feature>
<dbReference type="GO" id="GO:0008270">
    <property type="term" value="F:zinc ion binding"/>
    <property type="evidence" value="ECO:0007669"/>
    <property type="project" value="UniProtKB-KW"/>
</dbReference>
<keyword evidence="3" id="KW-0479">Metal-binding</keyword>
<dbReference type="OrthoDB" id="5771769at2759"/>
<evidence type="ECO:0000256" key="4">
    <source>
        <dbReference type="ARBA" id="ARBA00022771"/>
    </source>
</evidence>
<keyword evidence="13" id="KW-1185">Reference proteome</keyword>
<reference evidence="12" key="1">
    <citation type="submission" date="2020-09" db="EMBL/GenBank/DDBJ databases">
        <authorList>
            <person name="Kikuchi T."/>
        </authorList>
    </citation>
    <scope>NUCLEOTIDE SEQUENCE</scope>
    <source>
        <strain evidence="12">SH1</strain>
    </source>
</reference>
<dbReference type="PROSITE" id="PS00031">
    <property type="entry name" value="NUCLEAR_REC_DBD_1"/>
    <property type="match status" value="1"/>
</dbReference>
<dbReference type="InterPro" id="IPR013088">
    <property type="entry name" value="Znf_NHR/GATA"/>
</dbReference>
<dbReference type="GO" id="GO:0000978">
    <property type="term" value="F:RNA polymerase II cis-regulatory region sequence-specific DNA binding"/>
    <property type="evidence" value="ECO:0007669"/>
    <property type="project" value="TreeGrafter"/>
</dbReference>
<dbReference type="PROSITE" id="PS51030">
    <property type="entry name" value="NUCLEAR_REC_DBD_2"/>
    <property type="match status" value="1"/>
</dbReference>
<protein>
    <recommendedName>
        <fullName evidence="11">Nuclear receptor domain-containing protein</fullName>
    </recommendedName>
</protein>
<dbReference type="EMBL" id="CAJFCW020000001">
    <property type="protein sequence ID" value="CAG9081270.1"/>
    <property type="molecule type" value="Genomic_DNA"/>
</dbReference>
<evidence type="ECO:0000256" key="8">
    <source>
        <dbReference type="ARBA" id="ARBA00023163"/>
    </source>
</evidence>
<evidence type="ECO:0000313" key="12">
    <source>
        <dbReference type="EMBL" id="CAD5206312.1"/>
    </source>
</evidence>
<evidence type="ECO:0000313" key="13">
    <source>
        <dbReference type="Proteomes" id="UP000614601"/>
    </source>
</evidence>
<proteinExistence type="inferred from homology"/>
<dbReference type="InterPro" id="IPR050234">
    <property type="entry name" value="Nuclear_hormone_rcpt_NR1"/>
</dbReference>
<keyword evidence="7" id="KW-0238">DNA-binding</keyword>
<name>A0A811JSP5_9BILA</name>
<dbReference type="Proteomes" id="UP000614601">
    <property type="component" value="Unassembled WGS sequence"/>
</dbReference>